<evidence type="ECO:0000256" key="2">
    <source>
        <dbReference type="ARBA" id="ARBA00022980"/>
    </source>
</evidence>
<dbReference type="Pfam" id="PF00575">
    <property type="entry name" value="S1"/>
    <property type="match status" value="4"/>
</dbReference>
<dbReference type="NCBIfam" id="NF005208">
    <property type="entry name" value="PRK06676.1"/>
    <property type="match status" value="1"/>
</dbReference>
<dbReference type="PRINTS" id="PR00681">
    <property type="entry name" value="RIBOSOMALS1"/>
</dbReference>
<evidence type="ECO:0000256" key="3">
    <source>
        <dbReference type="ARBA" id="ARBA00023274"/>
    </source>
</evidence>
<proteinExistence type="inferred from homology"/>
<protein>
    <submittedName>
        <fullName evidence="6">Small subunit ribosomal protein S1</fullName>
    </submittedName>
</protein>
<dbReference type="CDD" id="cd05688">
    <property type="entry name" value="S1_RPS1_repeat_ec3"/>
    <property type="match status" value="1"/>
</dbReference>
<keyword evidence="2 6" id="KW-0689">Ribosomal protein</keyword>
<reference evidence="6 7" key="1">
    <citation type="submission" date="2022-06" db="EMBL/GenBank/DDBJ databases">
        <title>Sequencing the genomes of 1000 actinobacteria strains.</title>
        <authorList>
            <person name="Klenk H.-P."/>
        </authorList>
    </citation>
    <scope>NUCLEOTIDE SEQUENCE [LARGE SCALE GENOMIC DNA]</scope>
    <source>
        <strain evidence="6 7">DSM 44170</strain>
    </source>
</reference>
<name>A0ABT1JR23_9ACTN</name>
<keyword evidence="3" id="KW-0687">Ribonucleoprotein</keyword>
<organism evidence="6 7">
    <name type="scientific">Nonomuraea roseoviolacea subsp. carminata</name>
    <dbReference type="NCBI Taxonomy" id="160689"/>
    <lineage>
        <taxon>Bacteria</taxon>
        <taxon>Bacillati</taxon>
        <taxon>Actinomycetota</taxon>
        <taxon>Actinomycetes</taxon>
        <taxon>Streptosporangiales</taxon>
        <taxon>Streptosporangiaceae</taxon>
        <taxon>Nonomuraea</taxon>
    </lineage>
</organism>
<evidence type="ECO:0000313" key="6">
    <source>
        <dbReference type="EMBL" id="MCP2344165.1"/>
    </source>
</evidence>
<feature type="domain" description="S1 motif" evidence="5">
    <location>
        <begin position="272"/>
        <end position="340"/>
    </location>
</feature>
<comment type="similarity">
    <text evidence="1">Belongs to the bacterial ribosomal protein bS1 family.</text>
</comment>
<comment type="caution">
    <text evidence="6">The sequence shown here is derived from an EMBL/GenBank/DDBJ whole genome shotgun (WGS) entry which is preliminary data.</text>
</comment>
<evidence type="ECO:0000259" key="5">
    <source>
        <dbReference type="PROSITE" id="PS50126"/>
    </source>
</evidence>
<dbReference type="InterPro" id="IPR003029">
    <property type="entry name" value="S1_domain"/>
</dbReference>
<dbReference type="CDD" id="cd05687">
    <property type="entry name" value="S1_RPS1_repeat_ec1_hs1"/>
    <property type="match status" value="1"/>
</dbReference>
<dbReference type="SMART" id="SM00316">
    <property type="entry name" value="S1"/>
    <property type="match status" value="4"/>
</dbReference>
<accession>A0ABT1JR23</accession>
<dbReference type="PANTHER" id="PTHR10724">
    <property type="entry name" value="30S RIBOSOMAL PROTEIN S1"/>
    <property type="match status" value="1"/>
</dbReference>
<dbReference type="EMBL" id="JAMZEC010000001">
    <property type="protein sequence ID" value="MCP2344165.1"/>
    <property type="molecule type" value="Genomic_DNA"/>
</dbReference>
<dbReference type="PANTHER" id="PTHR10724:SF7">
    <property type="entry name" value="SMALL RIBOSOMAL SUBUNIT PROTEIN BS1C"/>
    <property type="match status" value="1"/>
</dbReference>
<feature type="compositionally biased region" description="Low complexity" evidence="4">
    <location>
        <begin position="519"/>
        <end position="535"/>
    </location>
</feature>
<dbReference type="Proteomes" id="UP001320766">
    <property type="component" value="Unassembled WGS sequence"/>
</dbReference>
<dbReference type="InterPro" id="IPR012340">
    <property type="entry name" value="NA-bd_OB-fold"/>
</dbReference>
<dbReference type="InterPro" id="IPR035104">
    <property type="entry name" value="Ribosomal_protein_S1-like"/>
</dbReference>
<dbReference type="PROSITE" id="PS50126">
    <property type="entry name" value="S1"/>
    <property type="match status" value="4"/>
</dbReference>
<keyword evidence="7" id="KW-1185">Reference proteome</keyword>
<evidence type="ECO:0000256" key="4">
    <source>
        <dbReference type="SAM" id="MobiDB-lite"/>
    </source>
</evidence>
<dbReference type="Gene3D" id="2.40.50.140">
    <property type="entry name" value="Nucleic acid-binding proteins"/>
    <property type="match status" value="4"/>
</dbReference>
<dbReference type="CDD" id="cd04465">
    <property type="entry name" value="S1_RPS1_repeat_ec2_hs2"/>
    <property type="match status" value="1"/>
</dbReference>
<dbReference type="InterPro" id="IPR050437">
    <property type="entry name" value="Ribos_protein_bS1-like"/>
</dbReference>
<dbReference type="NCBIfam" id="NF005911">
    <property type="entry name" value="PRK07899.1"/>
    <property type="match status" value="1"/>
</dbReference>
<feature type="domain" description="S1 motif" evidence="5">
    <location>
        <begin position="99"/>
        <end position="168"/>
    </location>
</feature>
<evidence type="ECO:0000256" key="1">
    <source>
        <dbReference type="ARBA" id="ARBA00006767"/>
    </source>
</evidence>
<dbReference type="GO" id="GO:0005840">
    <property type="term" value="C:ribosome"/>
    <property type="evidence" value="ECO:0007669"/>
    <property type="project" value="UniProtKB-KW"/>
</dbReference>
<feature type="domain" description="S1 motif" evidence="5">
    <location>
        <begin position="186"/>
        <end position="251"/>
    </location>
</feature>
<feature type="domain" description="S1 motif" evidence="5">
    <location>
        <begin position="357"/>
        <end position="426"/>
    </location>
</feature>
<feature type="region of interest" description="Disordered" evidence="4">
    <location>
        <begin position="497"/>
        <end position="535"/>
    </location>
</feature>
<sequence>MTPWPTSHMLIAALWARARLRRSGLALGHVDVVTPRLDAEEGLPRIRHIDILSAFGALPHMTSSTEATSSTPQVAVNDIGSEEAFLAAIDETIKYFNDGDIVEGTVVKVDRDEVLLDIGYKTEGVIPSRELSIKHDVDPADVVEVGEHVEALVLQKEDKEGRLILSKKRAQYERAWGTIEKIKDEDGIVTGTVIEVVKGGLILDIGLRGFLPASLVEMRRVRDLQPYVGRELEAKIIELDKNRNNVVLSRRAWLEQTQSEVRQTFLNTLQKGQVRKGVVSSIVNFGAFVDLGGVDGLVHVSELSWKHIDHPSEVVEVGQEVTVEVLDVDMERERVSLSLKATQEDPWQQFARTHQIGQVVPGRVTKLVPFGAFVRVEEGIEGLVHISELAERHVEIPEQVVQVGDEIFVKIIDIDLDRRRISLSLKQANEGVGTEVEFDPTLYGMAATYDDQGNYIYPEGFDPETGEWLEGFDKQREEWERQYAEAQTRFEAHKKQIEEARRAEAEAGEAAPSSYTGESAAPSSSSSSAPAGGALASDEALAALREKLAGGQS</sequence>
<evidence type="ECO:0000313" key="7">
    <source>
        <dbReference type="Proteomes" id="UP001320766"/>
    </source>
</evidence>
<gene>
    <name evidence="6" type="ORF">HD595_000287</name>
</gene>
<dbReference type="SUPFAM" id="SSF50249">
    <property type="entry name" value="Nucleic acid-binding proteins"/>
    <property type="match status" value="4"/>
</dbReference>